<name>A0A0F9QZU8_9ZZZZ</name>
<reference evidence="1" key="1">
    <citation type="journal article" date="2015" name="Nature">
        <title>Complex archaea that bridge the gap between prokaryotes and eukaryotes.</title>
        <authorList>
            <person name="Spang A."/>
            <person name="Saw J.H."/>
            <person name="Jorgensen S.L."/>
            <person name="Zaremba-Niedzwiedzka K."/>
            <person name="Martijn J."/>
            <person name="Lind A.E."/>
            <person name="van Eijk R."/>
            <person name="Schleper C."/>
            <person name="Guy L."/>
            <person name="Ettema T.J."/>
        </authorList>
    </citation>
    <scope>NUCLEOTIDE SEQUENCE</scope>
</reference>
<dbReference type="NCBIfam" id="TIGR02117">
    <property type="entry name" value="chp_urease_rgn"/>
    <property type="match status" value="1"/>
</dbReference>
<dbReference type="EMBL" id="LAZR01001242">
    <property type="protein sequence ID" value="KKN48049.1"/>
    <property type="molecule type" value="Genomic_DNA"/>
</dbReference>
<dbReference type="Pfam" id="PF09601">
    <property type="entry name" value="DUF2459"/>
    <property type="match status" value="1"/>
</dbReference>
<sequence>MVAIYGAVIASSAELGVRGPDLTREVLLLRGPIHYDILLPIDDLSRARFARLTQAGLPIDASRARWLVIGWGARKFYTETPSYADLSLANIWRGIIGDDSVLRVDVAGDLNKGLPTRRLRLTETQYRTLLDRVWESFALTPEGQPDRIDVEGYTSSDVFFAARGRFNILRTCNVWIGEKLRTAGVQFGIWTPLPLSVSLSFDLYHSE</sequence>
<evidence type="ECO:0008006" key="2">
    <source>
        <dbReference type="Google" id="ProtNLM"/>
    </source>
</evidence>
<dbReference type="AlphaFoldDB" id="A0A0F9QZU8"/>
<accession>A0A0F9QZU8</accession>
<comment type="caution">
    <text evidence="1">The sequence shown here is derived from an EMBL/GenBank/DDBJ whole genome shotgun (WGS) entry which is preliminary data.</text>
</comment>
<organism evidence="1">
    <name type="scientific">marine sediment metagenome</name>
    <dbReference type="NCBI Taxonomy" id="412755"/>
    <lineage>
        <taxon>unclassified sequences</taxon>
        <taxon>metagenomes</taxon>
        <taxon>ecological metagenomes</taxon>
    </lineage>
</organism>
<protein>
    <recommendedName>
        <fullName evidence="2">TIGR02117 family protein</fullName>
    </recommendedName>
</protein>
<dbReference type="InterPro" id="IPR011727">
    <property type="entry name" value="CHP02117"/>
</dbReference>
<proteinExistence type="predicted"/>
<evidence type="ECO:0000313" key="1">
    <source>
        <dbReference type="EMBL" id="KKN48049.1"/>
    </source>
</evidence>
<gene>
    <name evidence="1" type="ORF">LCGC14_0656710</name>
</gene>